<evidence type="ECO:0000259" key="4">
    <source>
        <dbReference type="Pfam" id="PF03983"/>
    </source>
</evidence>
<reference evidence="6" key="1">
    <citation type="submission" date="2019-02" db="EMBL/GenBank/DDBJ databases">
        <title>Deep-cultivation of Planctomycetes and their phenomic and genomic characterization uncovers novel biology.</title>
        <authorList>
            <person name="Wiegand S."/>
            <person name="Jogler M."/>
            <person name="Boedeker C."/>
            <person name="Pinto D."/>
            <person name="Vollmers J."/>
            <person name="Rivas-Marin E."/>
            <person name="Kohn T."/>
            <person name="Peeters S.H."/>
            <person name="Heuer A."/>
            <person name="Rast P."/>
            <person name="Oberbeckmann S."/>
            <person name="Bunk B."/>
            <person name="Jeske O."/>
            <person name="Meyerdierks A."/>
            <person name="Storesund J.E."/>
            <person name="Kallscheuer N."/>
            <person name="Luecker S."/>
            <person name="Lage O.M."/>
            <person name="Pohl T."/>
            <person name="Merkel B.J."/>
            <person name="Hornburger P."/>
            <person name="Mueller R.-W."/>
            <person name="Bruemmer F."/>
            <person name="Labrenz M."/>
            <person name="Spormann A.M."/>
            <person name="Op den Camp H."/>
            <person name="Overmann J."/>
            <person name="Amann R."/>
            <person name="Jetten M.S.M."/>
            <person name="Mascher T."/>
            <person name="Medema M.H."/>
            <person name="Devos D.P."/>
            <person name="Kaster A.-K."/>
            <person name="Ovreas L."/>
            <person name="Rohde M."/>
            <person name="Galperin M.Y."/>
            <person name="Jogler C."/>
        </authorList>
    </citation>
    <scope>NUCLEOTIDE SEQUENCE [LARGE SCALE GENOMIC DNA]</scope>
    <source>
        <strain evidence="6">Pan97</strain>
    </source>
</reference>
<dbReference type="KEGG" id="bvo:Pan97_38290"/>
<proteinExistence type="predicted"/>
<evidence type="ECO:0000313" key="6">
    <source>
        <dbReference type="Proteomes" id="UP000318626"/>
    </source>
</evidence>
<dbReference type="OrthoDB" id="252918at2"/>
<dbReference type="SUPFAM" id="SSF50998">
    <property type="entry name" value="Quinoprotein alcohol dehydrogenase-like"/>
    <property type="match status" value="1"/>
</dbReference>
<keyword evidence="2" id="KW-0677">Repeat</keyword>
<protein>
    <recommendedName>
        <fullName evidence="4">SLA1 homology domain-containing protein</fullName>
    </recommendedName>
</protein>
<feature type="domain" description="SLA1 homology" evidence="4">
    <location>
        <begin position="1269"/>
        <end position="1328"/>
    </location>
</feature>
<dbReference type="SMART" id="SM00320">
    <property type="entry name" value="WD40"/>
    <property type="match status" value="3"/>
</dbReference>
<evidence type="ECO:0000256" key="1">
    <source>
        <dbReference type="ARBA" id="ARBA00022574"/>
    </source>
</evidence>
<dbReference type="PANTHER" id="PTHR22847:SF637">
    <property type="entry name" value="WD REPEAT DOMAIN 5B"/>
    <property type="match status" value="1"/>
</dbReference>
<dbReference type="InterPro" id="IPR007131">
    <property type="entry name" value="SHD1"/>
</dbReference>
<sequence length="1329" mass="147881">MSLSMRTWTSVSFFFGAFLVLFTVHGRLATAAPPQESPKALRCALIDVDQSALAGLVEAELITRPGEEWLERTEINRLLAEKELQSLLSPKAGDGRVALGQTLKADVLILLRTTQKDQQTVAELVVAETNQGLRLLTRQFVVGANLEEHSAALVELIDQAIAKARQEVRQVFAVPPFVSDDLTYEYETLKSSYAKLLEQSLLDSPGVLIVELEEAQAIAKELSLTSESGSIKRRLPIYLLGQFRNEGKEDQRKVQIAVSVQQGSKELDKLQAELSPTAVAEFLRESARQVAQTQGIETTVVDPAVEAEQLNKRAQQFKRLGNWGEALGLIEASLMLHPDQAEVISQAIDVTTKLAYTYNNIALEDVEKSKELHRHVLKHLQTLAQRYSAQHCQPHLNLLRFSQQGYLKSYGAGTALSEELIALQDRYCQEKHQLIMQLSEQFAEAGDWSRSAYLLHMTSDVMTPADYYAVVTSKILEYQDQTNPESVVRNFVNAQSSVDRLRSLEARKFLKQLAEHPKANEKVRQLAKQFITELGVPVELEKKRTSGDPNNETLLTFKPIELHYQDLRGGTRQLDRIEGCIPLEDGSDIFFGYPGVLLLRPGEDLQQLWKPGANTRIESIAFDGRYIWVAAKVSFKRPLIWVLDPQSGEQTELTAEDGLPLLGSDEIPGVNYLTPTVKLAAVGKGRAILAGYVGRTWLADVQFDPAGKHKVNVFHEAKEVVDQAAQDVDWKNANVVFQPVAVRTLSGTTELDKRQQVVMIHRGCSNYVFNTYPLLVDPNDLSVRVSEQKFTNPTSGNHPKNVYQGAHYYVGATPPSFDSIGLVRTGYPALKIETVFSGMREGEMVFNRSGELNVVGTHWQRGRIEDGKLKSYGPVPWLYSNHWGASERTVTPSFVKGSLSMDTLADSNHFGTFIVCQEREGPTGMVQVLFDGSGISLKEALHGPEGNLTVSKSPSTAKPLIAEDRNVWNRPPRCVDLAFSPDGQILVTTSPNAEDAIQVWDAKTGQIMANLSGDTKGADLVVFSHDGKTFATHDSQGRIIIWNAKTFQQVAQCEGEWDKVDQLAYSWSDDRLAAALHKRTIVTWSLPDSTLLFEKPQPKGASMWLGFNADDSLLISNDYVSAAVSNANDGTYIGEVESIMTIGGMLSDRSLVVAGRESDNILMKWDSVDLTSKELWPRMIGIPLAVSPDGRLLAKYIRETFIDGNRKEIYRVEVCDLSTKQVLASVEGLFGKKYVFTPEQDALLIILERGGLRRLEIPPTEDMLTQLGPPPPAMRTWTDSTGKHRREGIFERVLGQQVQLKTSAGQTIYVPLDRLSPEDQKYVREQTER</sequence>
<organism evidence="5 6">
    <name type="scientific">Bremerella volcania</name>
    <dbReference type="NCBI Taxonomy" id="2527984"/>
    <lineage>
        <taxon>Bacteria</taxon>
        <taxon>Pseudomonadati</taxon>
        <taxon>Planctomycetota</taxon>
        <taxon>Planctomycetia</taxon>
        <taxon>Pirellulales</taxon>
        <taxon>Pirellulaceae</taxon>
        <taxon>Bremerella</taxon>
    </lineage>
</organism>
<keyword evidence="6" id="KW-1185">Reference proteome</keyword>
<dbReference type="InterPro" id="IPR015943">
    <property type="entry name" value="WD40/YVTN_repeat-like_dom_sf"/>
</dbReference>
<dbReference type="InterPro" id="IPR011047">
    <property type="entry name" value="Quinoprotein_ADH-like_sf"/>
</dbReference>
<dbReference type="GO" id="GO:0042802">
    <property type="term" value="F:identical protein binding"/>
    <property type="evidence" value="ECO:0007669"/>
    <property type="project" value="InterPro"/>
</dbReference>
<name>A0A518CC22_9BACT</name>
<dbReference type="GO" id="GO:0008092">
    <property type="term" value="F:cytoskeletal protein binding"/>
    <property type="evidence" value="ECO:0007669"/>
    <property type="project" value="InterPro"/>
</dbReference>
<evidence type="ECO:0000256" key="3">
    <source>
        <dbReference type="SAM" id="MobiDB-lite"/>
    </source>
</evidence>
<evidence type="ECO:0000313" key="5">
    <source>
        <dbReference type="EMBL" id="QDU76772.1"/>
    </source>
</evidence>
<feature type="region of interest" description="Disordered" evidence="3">
    <location>
        <begin position="1261"/>
        <end position="1280"/>
    </location>
</feature>
<dbReference type="GO" id="GO:0043130">
    <property type="term" value="F:ubiquitin binding"/>
    <property type="evidence" value="ECO:0007669"/>
    <property type="project" value="InterPro"/>
</dbReference>
<dbReference type="Gene3D" id="2.30.30.700">
    <property type="entry name" value="SLA1 homology domain 1"/>
    <property type="match status" value="1"/>
</dbReference>
<gene>
    <name evidence="5" type="ORF">Pan97_38290</name>
</gene>
<dbReference type="Proteomes" id="UP000318626">
    <property type="component" value="Chromosome"/>
</dbReference>
<keyword evidence="1" id="KW-0853">WD repeat</keyword>
<dbReference type="Gene3D" id="2.130.10.10">
    <property type="entry name" value="YVTN repeat-like/Quinoprotein amine dehydrogenase"/>
    <property type="match status" value="1"/>
</dbReference>
<accession>A0A518CC22</accession>
<dbReference type="PANTHER" id="PTHR22847">
    <property type="entry name" value="WD40 REPEAT PROTEIN"/>
    <property type="match status" value="1"/>
</dbReference>
<dbReference type="EMBL" id="CP036289">
    <property type="protein sequence ID" value="QDU76772.1"/>
    <property type="molecule type" value="Genomic_DNA"/>
</dbReference>
<dbReference type="InterPro" id="IPR001680">
    <property type="entry name" value="WD40_rpt"/>
</dbReference>
<dbReference type="GO" id="GO:0030674">
    <property type="term" value="F:protein-macromolecule adaptor activity"/>
    <property type="evidence" value="ECO:0007669"/>
    <property type="project" value="InterPro"/>
</dbReference>
<evidence type="ECO:0000256" key="2">
    <source>
        <dbReference type="ARBA" id="ARBA00022737"/>
    </source>
</evidence>
<dbReference type="Pfam" id="PF03983">
    <property type="entry name" value="SHD1"/>
    <property type="match status" value="1"/>
</dbReference>